<dbReference type="Proteomes" id="UP000828048">
    <property type="component" value="Chromosome 1"/>
</dbReference>
<protein>
    <submittedName>
        <fullName evidence="1">Uncharacterized protein</fullName>
    </submittedName>
</protein>
<organism evidence="1 2">
    <name type="scientific">Vaccinium darrowii</name>
    <dbReference type="NCBI Taxonomy" id="229202"/>
    <lineage>
        <taxon>Eukaryota</taxon>
        <taxon>Viridiplantae</taxon>
        <taxon>Streptophyta</taxon>
        <taxon>Embryophyta</taxon>
        <taxon>Tracheophyta</taxon>
        <taxon>Spermatophyta</taxon>
        <taxon>Magnoliopsida</taxon>
        <taxon>eudicotyledons</taxon>
        <taxon>Gunneridae</taxon>
        <taxon>Pentapetalae</taxon>
        <taxon>asterids</taxon>
        <taxon>Ericales</taxon>
        <taxon>Ericaceae</taxon>
        <taxon>Vaccinioideae</taxon>
        <taxon>Vaccinieae</taxon>
        <taxon>Vaccinium</taxon>
    </lineage>
</organism>
<gene>
    <name evidence="1" type="ORF">Vadar_000689</name>
</gene>
<comment type="caution">
    <text evidence="1">The sequence shown here is derived from an EMBL/GenBank/DDBJ whole genome shotgun (WGS) entry which is preliminary data.</text>
</comment>
<proteinExistence type="predicted"/>
<name>A0ACB7XM95_9ERIC</name>
<evidence type="ECO:0000313" key="2">
    <source>
        <dbReference type="Proteomes" id="UP000828048"/>
    </source>
</evidence>
<evidence type="ECO:0000313" key="1">
    <source>
        <dbReference type="EMBL" id="KAH7842035.1"/>
    </source>
</evidence>
<keyword evidence="2" id="KW-1185">Reference proteome</keyword>
<sequence>MGNTNSMIPHQQPPPPSLLPTLAAEEEATVEAEKSETCDFTCEICIEPMLSPNNKFTNNGLCVHPFCIDCINKYINVKVEHDHVAEIKCPGLNCDKLLDPLTCRTLLPPQLFEKWCDVMCKQALLGLERCYCPNRECSEVVVNECGGKVKKSQCPNCKRMFCFGCGSKWHAGYSCEENGEMRDMNDVAFGELAETKNWTRCPRCKHFVELFDGCNIVKCRCGMSFCYKCGRVFHRCNCSNAVPLFITIIRTCKFSTSACPQFSISSPRPTATAPLSSPNVGIKSSDRAVTPCLSTTPDQTSSPTSLPYSSSLKKVRLEELIYVNGLCFGPLIVGSKNLKTVEVLNCLGNWDEVLLTVAANRVHKCLVEIHLERLARVTDLGIKVVAAMGCPNLGRIQVNQCTGVTSGLTDRLNVVNLDEADDDDVGLGLDSSSDSDDAGFEEEGGVEFPLVGRRQVGGVAIGGGGGVAFVEIPSSSNGRQQFRSRFGVFGEEEDGVKFPPVVRRQVGGVAIGGAAFLEIPSGQ</sequence>
<accession>A0ACB7XM95</accession>
<dbReference type="EMBL" id="CM037151">
    <property type="protein sequence ID" value="KAH7842035.1"/>
    <property type="molecule type" value="Genomic_DNA"/>
</dbReference>
<reference evidence="1 2" key="1">
    <citation type="journal article" date="2021" name="Hortic Res">
        <title>High-quality reference genome and annotation aids understanding of berry development for evergreen blueberry (Vaccinium darrowii).</title>
        <authorList>
            <person name="Yu J."/>
            <person name="Hulse-Kemp A.M."/>
            <person name="Babiker E."/>
            <person name="Staton M."/>
        </authorList>
    </citation>
    <scope>NUCLEOTIDE SEQUENCE [LARGE SCALE GENOMIC DNA]</scope>
    <source>
        <strain evidence="2">cv. NJ 8807/NJ 8810</strain>
        <tissue evidence="1">Young leaf</tissue>
    </source>
</reference>